<dbReference type="SUPFAM" id="SSF52540">
    <property type="entry name" value="P-loop containing nucleoside triphosphate hydrolases"/>
    <property type="match status" value="1"/>
</dbReference>
<keyword evidence="2" id="KW-0611">Plant defense</keyword>
<organism evidence="4">
    <name type="scientific">Zea mays</name>
    <name type="common">Maize</name>
    <dbReference type="NCBI Taxonomy" id="4577"/>
    <lineage>
        <taxon>Eukaryota</taxon>
        <taxon>Viridiplantae</taxon>
        <taxon>Streptophyta</taxon>
        <taxon>Embryophyta</taxon>
        <taxon>Tracheophyta</taxon>
        <taxon>Spermatophyta</taxon>
        <taxon>Magnoliopsida</taxon>
        <taxon>Liliopsida</taxon>
        <taxon>Poales</taxon>
        <taxon>Poaceae</taxon>
        <taxon>PACMAD clade</taxon>
        <taxon>Panicoideae</taxon>
        <taxon>Andropogonodae</taxon>
        <taxon>Andropogoneae</taxon>
        <taxon>Tripsacinae</taxon>
        <taxon>Zea</taxon>
    </lineage>
</organism>
<evidence type="ECO:0000259" key="3">
    <source>
        <dbReference type="Pfam" id="PF23559"/>
    </source>
</evidence>
<dbReference type="GO" id="GO:0042742">
    <property type="term" value="P:defense response to bacterium"/>
    <property type="evidence" value="ECO:0007669"/>
    <property type="project" value="UniProtKB-ARBA"/>
</dbReference>
<dbReference type="InterPro" id="IPR058922">
    <property type="entry name" value="WHD_DRP"/>
</dbReference>
<dbReference type="PANTHER" id="PTHR23155:SF1058">
    <property type="entry name" value="OS11G0668100 PROTEIN"/>
    <property type="match status" value="1"/>
</dbReference>
<proteinExistence type="predicted"/>
<dbReference type="Gene3D" id="1.10.10.10">
    <property type="entry name" value="Winged helix-like DNA-binding domain superfamily/Winged helix DNA-binding domain"/>
    <property type="match status" value="1"/>
</dbReference>
<dbReference type="Pfam" id="PF23559">
    <property type="entry name" value="WHD_DRP"/>
    <property type="match status" value="1"/>
</dbReference>
<dbReference type="FunFam" id="1.10.10.10:FF:000322">
    <property type="entry name" value="Probable disease resistance protein At1g63360"/>
    <property type="match status" value="1"/>
</dbReference>
<dbReference type="InterPro" id="IPR032675">
    <property type="entry name" value="LRR_dom_sf"/>
</dbReference>
<dbReference type="OrthoDB" id="617360at2759"/>
<dbReference type="Gene3D" id="3.80.10.10">
    <property type="entry name" value="Ribonuclease Inhibitor"/>
    <property type="match status" value="1"/>
</dbReference>
<dbReference type="GO" id="GO:0002758">
    <property type="term" value="P:innate immune response-activating signaling pathway"/>
    <property type="evidence" value="ECO:0007669"/>
    <property type="project" value="UniProtKB-ARBA"/>
</dbReference>
<dbReference type="GO" id="GO:0009626">
    <property type="term" value="P:plant-type hypersensitive response"/>
    <property type="evidence" value="ECO:0007669"/>
    <property type="project" value="UniProtKB-ARBA"/>
</dbReference>
<accession>A0A1D6PNC7</accession>
<sequence length="304" mass="34596">MVGAEIAKKLKRSPLAARTVGRQLCIRPNIEFWRNTRDRDLLDETMGALWWSYQHLDEQVRRCFSYCSIFPRRHWLDPEYLVRLWVAEGFVTSRNTGEELEAVGRGYFDELVSASFLQPVDGDKERYTIHDLLHDLVSKVAGSDCFRADNGWEGEFPQDVRHLWVENCKLDLIAHKITRLKKLRTLIISAGENDTPVEEKALLENIFTGVTTLRVLQITPWTAGTLSFPASVGRLKHLRYLSVGRHIGGTKVILPSTVVLGLYHLQLLDCPSVAFSSCEDIVKGLFGCTGMSQDSFQLIKIYIN</sequence>
<keyword evidence="1" id="KW-0677">Repeat</keyword>
<dbReference type="InterPro" id="IPR036388">
    <property type="entry name" value="WH-like_DNA-bd_sf"/>
</dbReference>
<reference evidence="4" key="1">
    <citation type="submission" date="2015-12" db="EMBL/GenBank/DDBJ databases">
        <title>Update maize B73 reference genome by single molecule sequencing technologies.</title>
        <authorList>
            <consortium name="Maize Genome Sequencing Project"/>
            <person name="Ware D."/>
        </authorList>
    </citation>
    <scope>NUCLEOTIDE SEQUENCE</scope>
    <source>
        <tissue evidence="4">Seedling</tissue>
    </source>
</reference>
<dbReference type="AlphaFoldDB" id="A0A1D6PNC7"/>
<evidence type="ECO:0000256" key="1">
    <source>
        <dbReference type="ARBA" id="ARBA00022737"/>
    </source>
</evidence>
<name>A0A1D6PNC7_MAIZE</name>
<evidence type="ECO:0000313" key="4">
    <source>
        <dbReference type="EMBL" id="AQK48359.1"/>
    </source>
</evidence>
<dbReference type="ExpressionAtlas" id="A0A1D6PNC7">
    <property type="expression patterns" value="baseline and differential"/>
</dbReference>
<dbReference type="EMBL" id="CM000780">
    <property type="protein sequence ID" value="AQK48359.1"/>
    <property type="molecule type" value="Genomic_DNA"/>
</dbReference>
<feature type="domain" description="Disease resistance protein winged helix" evidence="3">
    <location>
        <begin position="69"/>
        <end position="137"/>
    </location>
</feature>
<evidence type="ECO:0000256" key="2">
    <source>
        <dbReference type="ARBA" id="ARBA00022821"/>
    </source>
</evidence>
<gene>
    <name evidence="4" type="ORF">ZEAMMB73_Zm00001d048665</name>
</gene>
<dbReference type="InterPro" id="IPR044974">
    <property type="entry name" value="Disease_R_plants"/>
</dbReference>
<dbReference type="InterPro" id="IPR027417">
    <property type="entry name" value="P-loop_NTPase"/>
</dbReference>
<dbReference type="PANTHER" id="PTHR23155">
    <property type="entry name" value="DISEASE RESISTANCE PROTEIN RP"/>
    <property type="match status" value="1"/>
</dbReference>
<protein>
    <submittedName>
        <fullName evidence="4">NB-ARC domain containing protein expressed</fullName>
    </submittedName>
</protein>
<dbReference type="SUPFAM" id="SSF52058">
    <property type="entry name" value="L domain-like"/>
    <property type="match status" value="1"/>
</dbReference>